<gene>
    <name evidence="1" type="ORF">CCMP2556_LOCUS45247</name>
</gene>
<dbReference type="EMBL" id="CAXAMN010025406">
    <property type="protein sequence ID" value="CAK9094922.1"/>
    <property type="molecule type" value="Genomic_DNA"/>
</dbReference>
<name>A0ABP0R2Y1_9DINO</name>
<proteinExistence type="predicted"/>
<accession>A0ABP0R2Y1</accession>
<organism evidence="1 2">
    <name type="scientific">Durusdinium trenchii</name>
    <dbReference type="NCBI Taxonomy" id="1381693"/>
    <lineage>
        <taxon>Eukaryota</taxon>
        <taxon>Sar</taxon>
        <taxon>Alveolata</taxon>
        <taxon>Dinophyceae</taxon>
        <taxon>Suessiales</taxon>
        <taxon>Symbiodiniaceae</taxon>
        <taxon>Durusdinium</taxon>
    </lineage>
</organism>
<protein>
    <submittedName>
        <fullName evidence="1">Uncharacterized protein</fullName>
    </submittedName>
</protein>
<evidence type="ECO:0000313" key="2">
    <source>
        <dbReference type="Proteomes" id="UP001642484"/>
    </source>
</evidence>
<comment type="caution">
    <text evidence="1">The sequence shown here is derived from an EMBL/GenBank/DDBJ whole genome shotgun (WGS) entry which is preliminary data.</text>
</comment>
<sequence length="285" mass="32779">MCRVRPIHSCHFGVAYCAGFFRGAGRVFLGHDCKLAKLELTVRREFKAGLLLFERLYGGLLSWTEGSQGTSALKWTKTIGIAVESGHGLQPMRAQPHVSYRFLPELTEWFLPNKLSWEYLAGLFDAIALVRICRGQLSLEIPHKCHILLENIKAFLEDRLDARTGEKRINLRGFHRCRLIIRCNVLSYKILEKLVCFLRVRRPAVELILHPRSEISLYDLRLLASAQGAFLGLHPSIKGEFRVIPRTKSFKRILEFQARQEETHHIRDHLEVAKHCLSSSKHRHG</sequence>
<reference evidence="1 2" key="1">
    <citation type="submission" date="2024-02" db="EMBL/GenBank/DDBJ databases">
        <authorList>
            <person name="Chen Y."/>
            <person name="Shah S."/>
            <person name="Dougan E. K."/>
            <person name="Thang M."/>
            <person name="Chan C."/>
        </authorList>
    </citation>
    <scope>NUCLEOTIDE SEQUENCE [LARGE SCALE GENOMIC DNA]</scope>
</reference>
<evidence type="ECO:0000313" key="1">
    <source>
        <dbReference type="EMBL" id="CAK9094922.1"/>
    </source>
</evidence>
<keyword evidence="2" id="KW-1185">Reference proteome</keyword>
<dbReference type="Proteomes" id="UP001642484">
    <property type="component" value="Unassembled WGS sequence"/>
</dbReference>